<feature type="compositionally biased region" description="Basic residues" evidence="1">
    <location>
        <begin position="1"/>
        <end position="19"/>
    </location>
</feature>
<dbReference type="Proteomes" id="UP001497623">
    <property type="component" value="Unassembled WGS sequence"/>
</dbReference>
<evidence type="ECO:0000313" key="2">
    <source>
        <dbReference type="EMBL" id="CAL4195946.1"/>
    </source>
</evidence>
<organism evidence="2 3">
    <name type="scientific">Meganyctiphanes norvegica</name>
    <name type="common">Northern krill</name>
    <name type="synonym">Thysanopoda norvegica</name>
    <dbReference type="NCBI Taxonomy" id="48144"/>
    <lineage>
        <taxon>Eukaryota</taxon>
        <taxon>Metazoa</taxon>
        <taxon>Ecdysozoa</taxon>
        <taxon>Arthropoda</taxon>
        <taxon>Crustacea</taxon>
        <taxon>Multicrustacea</taxon>
        <taxon>Malacostraca</taxon>
        <taxon>Eumalacostraca</taxon>
        <taxon>Eucarida</taxon>
        <taxon>Euphausiacea</taxon>
        <taxon>Euphausiidae</taxon>
        <taxon>Meganyctiphanes</taxon>
    </lineage>
</organism>
<gene>
    <name evidence="2" type="ORF">MNOR_LOCUS37103</name>
</gene>
<reference evidence="2 3" key="1">
    <citation type="submission" date="2024-05" db="EMBL/GenBank/DDBJ databases">
        <authorList>
            <person name="Wallberg A."/>
        </authorList>
    </citation>
    <scope>NUCLEOTIDE SEQUENCE [LARGE SCALE GENOMIC DNA]</scope>
</reference>
<accession>A0AAV2SIH7</accession>
<feature type="region of interest" description="Disordered" evidence="1">
    <location>
        <begin position="1"/>
        <end position="42"/>
    </location>
</feature>
<proteinExistence type="predicted"/>
<comment type="caution">
    <text evidence="2">The sequence shown here is derived from an EMBL/GenBank/DDBJ whole genome shotgun (WGS) entry which is preliminary data.</text>
</comment>
<evidence type="ECO:0000256" key="1">
    <source>
        <dbReference type="SAM" id="MobiDB-lite"/>
    </source>
</evidence>
<feature type="non-terminal residue" evidence="2">
    <location>
        <position position="1"/>
    </location>
</feature>
<dbReference type="EMBL" id="CAXKWB010072139">
    <property type="protein sequence ID" value="CAL4195946.1"/>
    <property type="molecule type" value="Genomic_DNA"/>
</dbReference>
<name>A0AAV2SIH7_MEGNR</name>
<protein>
    <submittedName>
        <fullName evidence="2">Uncharacterized protein</fullName>
    </submittedName>
</protein>
<evidence type="ECO:0000313" key="3">
    <source>
        <dbReference type="Proteomes" id="UP001497623"/>
    </source>
</evidence>
<keyword evidence="3" id="KW-1185">Reference proteome</keyword>
<sequence length="138" mass="15325">SHSGGLKRHIKQMHQHKSSRNSTSETAEPLSKNIKSKQPISQNLNYKSVGKIKNASDICTNSGLFKENISNTSNESDYDISTESNFEIMAEQLDTKRGNTDHLSEPKVKVKEEHIEIAIHTGIVMGEDDSSKSLISNN</sequence>
<dbReference type="AlphaFoldDB" id="A0AAV2SIH7"/>